<dbReference type="Gene3D" id="1.25.10.90">
    <property type="match status" value="1"/>
</dbReference>
<proteinExistence type="predicted"/>
<accession>A0A6J7L4Z7</accession>
<dbReference type="AlphaFoldDB" id="A0A6J7L4Z7"/>
<dbReference type="InterPro" id="IPR016024">
    <property type="entry name" value="ARM-type_fold"/>
</dbReference>
<sequence>MSAKRVIEELESKASSVKASELQRFFKTGPGDYAEGDIFIGVMVPQTRAIASVYKDLDLIEIAKLTKSDFHEVRLCGLIILTNQYKKTKDIKVKKRLFDFYIKEVKAGKVNNWDLVDVSAPTIGEYLLHLDDPISLLEKLAKSRSLWQRRVSMIFTFAFLCAGELEPTYKLAEIHLEDSHDLMHKAVGWMLREMGKRDPALLRAFLEEHCSVMPRTALRYSIEKLPERERKKWLLTK</sequence>
<evidence type="ECO:0000313" key="2">
    <source>
        <dbReference type="EMBL" id="CAB4963316.1"/>
    </source>
</evidence>
<reference evidence="2" key="1">
    <citation type="submission" date="2020-05" db="EMBL/GenBank/DDBJ databases">
        <authorList>
            <person name="Chiriac C."/>
            <person name="Salcher M."/>
            <person name="Ghai R."/>
            <person name="Kavagutti S V."/>
        </authorList>
    </citation>
    <scope>NUCLEOTIDE SEQUENCE</scope>
</reference>
<dbReference type="SUPFAM" id="SSF48371">
    <property type="entry name" value="ARM repeat"/>
    <property type="match status" value="1"/>
</dbReference>
<evidence type="ECO:0000313" key="1">
    <source>
        <dbReference type="EMBL" id="CAB4552637.1"/>
    </source>
</evidence>
<dbReference type="InterPro" id="IPR014825">
    <property type="entry name" value="DNA_alkylation"/>
</dbReference>
<dbReference type="EMBL" id="CAFBNQ010000123">
    <property type="protein sequence ID" value="CAB4963316.1"/>
    <property type="molecule type" value="Genomic_DNA"/>
</dbReference>
<dbReference type="PANTHER" id="PTHR34070">
    <property type="entry name" value="ARMADILLO-TYPE FOLD"/>
    <property type="match status" value="1"/>
</dbReference>
<gene>
    <name evidence="1" type="ORF">UFOPK1541_00360</name>
    <name evidence="2" type="ORF">UFOPK3861_00941</name>
</gene>
<dbReference type="Pfam" id="PF08713">
    <property type="entry name" value="DNA_alkylation"/>
    <property type="match status" value="1"/>
</dbReference>
<name>A0A6J7L4Z7_9ZZZZ</name>
<protein>
    <submittedName>
        <fullName evidence="2">Unannotated protein</fullName>
    </submittedName>
</protein>
<dbReference type="PANTHER" id="PTHR34070:SF1">
    <property type="entry name" value="DNA ALKYLATION REPAIR PROTEIN"/>
    <property type="match status" value="1"/>
</dbReference>
<dbReference type="EMBL" id="CAEZTA010000028">
    <property type="protein sequence ID" value="CAB4552637.1"/>
    <property type="molecule type" value="Genomic_DNA"/>
</dbReference>
<dbReference type="CDD" id="cd06561">
    <property type="entry name" value="AlkD_like"/>
    <property type="match status" value="1"/>
</dbReference>
<organism evidence="2">
    <name type="scientific">freshwater metagenome</name>
    <dbReference type="NCBI Taxonomy" id="449393"/>
    <lineage>
        <taxon>unclassified sequences</taxon>
        <taxon>metagenomes</taxon>
        <taxon>ecological metagenomes</taxon>
    </lineage>
</organism>